<protein>
    <submittedName>
        <fullName evidence="3">Uncharacterized protein</fullName>
    </submittedName>
</protein>
<accession>A0AAV0T953</accession>
<dbReference type="AlphaFoldDB" id="A0AAV0T953"/>
<evidence type="ECO:0000313" key="3">
    <source>
        <dbReference type="EMBL" id="CAI5715030.1"/>
    </source>
</evidence>
<feature type="compositionally biased region" description="Polar residues" evidence="1">
    <location>
        <begin position="582"/>
        <end position="591"/>
    </location>
</feature>
<reference evidence="3" key="1">
    <citation type="submission" date="2022-12" db="EMBL/GenBank/DDBJ databases">
        <authorList>
            <person name="Webb A."/>
        </authorList>
    </citation>
    <scope>NUCLEOTIDE SEQUENCE</scope>
    <source>
        <strain evidence="3">Hp1</strain>
    </source>
</reference>
<feature type="chain" id="PRO_5043393024" evidence="2">
    <location>
        <begin position="25"/>
        <end position="591"/>
    </location>
</feature>
<sequence>MRGHAATYLRAIVLATTLAEYGTASELPNWVSPVNASASGCYRKTYLSYNACAKGYKSDGIATCWAQCPLDYPVECGMECIPRTAGCTAQIFDKVFSVATVALNTATAGVFGKLRKTSGAVQLGVKCGQQLYSATSALVSYVDDVQANATLNQRAMGVVNESDIVTTELPAAVSTCLNLPVSPDTPFVAAIVDQIVAAVAENGSSLLNSSSFLALMSDAGVDESIQNLDTKSQAQLQDVLSANATCGAKLHAVVHELTQFVVAMKQKDPLVAVSTIRQEVSASDLFTINLPDAINDCSRNLKDNVHRVLDNLRSVMSTIVDGLVDSAVDGNGKTLSSTDYLLAVADMGIDVIAILDPTGIADMVGTFLQPICGPTVLVGEIDDGSLTDALSLTTEGQVFRGSYGTWRKVGDGTVNIVLQSLDSEDVTVVIRSGGDTVARVKVASGSTVSWNATVKDLQDKTLYLERYRQGRFRLPSSRGGSLLMWVPHASAGGKIDLHVVINGGKVDSSGSTVVRDSNPDGASGRKGETGKTGMMPLAPAASTDVDHNPTPSSSLPSAGKTGISHDLGHVSAEAATSRVPPATTTVDRGMP</sequence>
<name>A0AAV0T953_HYABA</name>
<organism evidence="3 4">
    <name type="scientific">Hyaloperonospora brassicae</name>
    <name type="common">Brassica downy mildew</name>
    <name type="synonym">Peronospora brassicae</name>
    <dbReference type="NCBI Taxonomy" id="162125"/>
    <lineage>
        <taxon>Eukaryota</taxon>
        <taxon>Sar</taxon>
        <taxon>Stramenopiles</taxon>
        <taxon>Oomycota</taxon>
        <taxon>Peronosporomycetes</taxon>
        <taxon>Peronosporales</taxon>
        <taxon>Peronosporaceae</taxon>
        <taxon>Hyaloperonospora</taxon>
    </lineage>
</organism>
<evidence type="ECO:0000313" key="4">
    <source>
        <dbReference type="Proteomes" id="UP001162031"/>
    </source>
</evidence>
<gene>
    <name evidence="3" type="ORF">HBR001_LOCUS1358</name>
</gene>
<feature type="region of interest" description="Disordered" evidence="1">
    <location>
        <begin position="506"/>
        <end position="591"/>
    </location>
</feature>
<proteinExistence type="predicted"/>
<feature type="signal peptide" evidence="2">
    <location>
        <begin position="1"/>
        <end position="24"/>
    </location>
</feature>
<evidence type="ECO:0000256" key="1">
    <source>
        <dbReference type="SAM" id="MobiDB-lite"/>
    </source>
</evidence>
<keyword evidence="2" id="KW-0732">Signal</keyword>
<keyword evidence="4" id="KW-1185">Reference proteome</keyword>
<comment type="caution">
    <text evidence="3">The sequence shown here is derived from an EMBL/GenBank/DDBJ whole genome shotgun (WGS) entry which is preliminary data.</text>
</comment>
<evidence type="ECO:0000256" key="2">
    <source>
        <dbReference type="SAM" id="SignalP"/>
    </source>
</evidence>
<dbReference type="Proteomes" id="UP001162031">
    <property type="component" value="Unassembled WGS sequence"/>
</dbReference>
<dbReference type="EMBL" id="CANTFL010000138">
    <property type="protein sequence ID" value="CAI5715030.1"/>
    <property type="molecule type" value="Genomic_DNA"/>
</dbReference>